<gene>
    <name evidence="2" type="ORF">HKW66_Vig0149240</name>
</gene>
<accession>A0A8T0JUF5</accession>
<evidence type="ECO:0000313" key="2">
    <source>
        <dbReference type="EMBL" id="KAG2384312.1"/>
    </source>
</evidence>
<dbReference type="AlphaFoldDB" id="A0A8T0JUF5"/>
<reference evidence="2 3" key="1">
    <citation type="submission" date="2020-05" db="EMBL/GenBank/DDBJ databases">
        <title>Vigna angularis (adzuki bean) Var. LongXiaoDou No. 4 denovo assembly.</title>
        <authorList>
            <person name="Xiang H."/>
        </authorList>
    </citation>
    <scope>NUCLEOTIDE SEQUENCE [LARGE SCALE GENOMIC DNA]</scope>
    <source>
        <tissue evidence="2">Leaf</tissue>
    </source>
</reference>
<dbReference type="Proteomes" id="UP000743370">
    <property type="component" value="Unassembled WGS sequence"/>
</dbReference>
<protein>
    <submittedName>
        <fullName evidence="2">Uncharacterized protein</fullName>
    </submittedName>
</protein>
<feature type="region of interest" description="Disordered" evidence="1">
    <location>
        <begin position="65"/>
        <end position="90"/>
    </location>
</feature>
<evidence type="ECO:0000256" key="1">
    <source>
        <dbReference type="SAM" id="MobiDB-lite"/>
    </source>
</evidence>
<proteinExistence type="predicted"/>
<name>A0A8T0JUF5_PHAAN</name>
<sequence>MARSDEHCPTTKVWFFELFVPLEGPIDKFPRILHWMNKSVGDKFVKRCMETGLVFDDVYVDASTKDKKEYRQPPTRKDGKPRPNKKQKRN</sequence>
<evidence type="ECO:0000313" key="3">
    <source>
        <dbReference type="Proteomes" id="UP000743370"/>
    </source>
</evidence>
<organism evidence="2 3">
    <name type="scientific">Phaseolus angularis</name>
    <name type="common">Azuki bean</name>
    <name type="synonym">Vigna angularis</name>
    <dbReference type="NCBI Taxonomy" id="3914"/>
    <lineage>
        <taxon>Eukaryota</taxon>
        <taxon>Viridiplantae</taxon>
        <taxon>Streptophyta</taxon>
        <taxon>Embryophyta</taxon>
        <taxon>Tracheophyta</taxon>
        <taxon>Spermatophyta</taxon>
        <taxon>Magnoliopsida</taxon>
        <taxon>eudicotyledons</taxon>
        <taxon>Gunneridae</taxon>
        <taxon>Pentapetalae</taxon>
        <taxon>rosids</taxon>
        <taxon>fabids</taxon>
        <taxon>Fabales</taxon>
        <taxon>Fabaceae</taxon>
        <taxon>Papilionoideae</taxon>
        <taxon>50 kb inversion clade</taxon>
        <taxon>NPAAA clade</taxon>
        <taxon>indigoferoid/millettioid clade</taxon>
        <taxon>Phaseoleae</taxon>
        <taxon>Vigna</taxon>
    </lineage>
</organism>
<dbReference type="EMBL" id="JABFOF010000008">
    <property type="protein sequence ID" value="KAG2384312.1"/>
    <property type="molecule type" value="Genomic_DNA"/>
</dbReference>
<feature type="compositionally biased region" description="Basic and acidic residues" evidence="1">
    <location>
        <begin position="65"/>
        <end position="81"/>
    </location>
</feature>
<comment type="caution">
    <text evidence="2">The sequence shown here is derived from an EMBL/GenBank/DDBJ whole genome shotgun (WGS) entry which is preliminary data.</text>
</comment>